<dbReference type="Gene3D" id="3.10.310.50">
    <property type="match status" value="1"/>
</dbReference>
<reference evidence="3" key="2">
    <citation type="submission" date="2020-09" db="EMBL/GenBank/DDBJ databases">
        <authorList>
            <person name="Sun Q."/>
            <person name="Zhou Y."/>
        </authorList>
    </citation>
    <scope>NUCLEOTIDE SEQUENCE</scope>
    <source>
        <strain evidence="3">CGMCC 1.15343</strain>
    </source>
</reference>
<dbReference type="Pfam" id="PF04536">
    <property type="entry name" value="TPM_phosphatase"/>
    <property type="match status" value="1"/>
</dbReference>
<proteinExistence type="predicted"/>
<evidence type="ECO:0000256" key="1">
    <source>
        <dbReference type="SAM" id="Phobius"/>
    </source>
</evidence>
<feature type="domain" description="TPM" evidence="2">
    <location>
        <begin position="56"/>
        <end position="179"/>
    </location>
</feature>
<keyword evidence="1" id="KW-0812">Transmembrane</keyword>
<dbReference type="EMBL" id="BMIL01000007">
    <property type="protein sequence ID" value="GGC69714.1"/>
    <property type="molecule type" value="Genomic_DNA"/>
</dbReference>
<evidence type="ECO:0000313" key="3">
    <source>
        <dbReference type="EMBL" id="GGC69714.1"/>
    </source>
</evidence>
<dbReference type="AlphaFoldDB" id="A0A916UF76"/>
<evidence type="ECO:0000259" key="2">
    <source>
        <dbReference type="Pfam" id="PF04536"/>
    </source>
</evidence>
<name>A0A916UF76_9SPHI</name>
<evidence type="ECO:0000313" key="4">
    <source>
        <dbReference type="Proteomes" id="UP000651668"/>
    </source>
</evidence>
<dbReference type="PANTHER" id="PTHR30373">
    <property type="entry name" value="UPF0603 PROTEIN YGCG"/>
    <property type="match status" value="1"/>
</dbReference>
<keyword evidence="1" id="KW-0472">Membrane</keyword>
<feature type="transmembrane region" description="Helical" evidence="1">
    <location>
        <begin position="199"/>
        <end position="215"/>
    </location>
</feature>
<comment type="caution">
    <text evidence="3">The sequence shown here is derived from an EMBL/GenBank/DDBJ whole genome shotgun (WGS) entry which is preliminary data.</text>
</comment>
<dbReference type="PANTHER" id="PTHR30373:SF2">
    <property type="entry name" value="UPF0603 PROTEIN YGCG"/>
    <property type="match status" value="1"/>
</dbReference>
<organism evidence="3 4">
    <name type="scientific">Pedobacter quisquiliarum</name>
    <dbReference type="NCBI Taxonomy" id="1834438"/>
    <lineage>
        <taxon>Bacteria</taxon>
        <taxon>Pseudomonadati</taxon>
        <taxon>Bacteroidota</taxon>
        <taxon>Sphingobacteriia</taxon>
        <taxon>Sphingobacteriales</taxon>
        <taxon>Sphingobacteriaceae</taxon>
        <taxon>Pedobacter</taxon>
    </lineage>
</organism>
<gene>
    <name evidence="3" type="ORF">GCM10011387_23920</name>
</gene>
<reference evidence="3" key="1">
    <citation type="journal article" date="2014" name="Int. J. Syst. Evol. Microbiol.">
        <title>Complete genome sequence of Corynebacterium casei LMG S-19264T (=DSM 44701T), isolated from a smear-ripened cheese.</title>
        <authorList>
            <consortium name="US DOE Joint Genome Institute (JGI-PGF)"/>
            <person name="Walter F."/>
            <person name="Albersmeier A."/>
            <person name="Kalinowski J."/>
            <person name="Ruckert C."/>
        </authorList>
    </citation>
    <scope>NUCLEOTIDE SEQUENCE</scope>
    <source>
        <strain evidence="3">CGMCC 1.15343</strain>
    </source>
</reference>
<dbReference type="Proteomes" id="UP000651668">
    <property type="component" value="Unassembled WGS sequence"/>
</dbReference>
<protein>
    <recommendedName>
        <fullName evidence="2">TPM domain-containing protein</fullName>
    </recommendedName>
</protein>
<dbReference type="InterPro" id="IPR007621">
    <property type="entry name" value="TPM_dom"/>
</dbReference>
<accession>A0A916UF76</accession>
<keyword evidence="1" id="KW-1133">Transmembrane helix</keyword>
<sequence>MKSHDLERNTMTKIMFVSSLKQNKQRMKNLVIAFLLALTCGTVFGQDLPEKPAKLVNDYTGTLSASQAQQLENKLVAFDDSTSTQIAIAIVKTVGDYDINEYALQLGRKWGVGGANKNNGVMIVVALGDRKISIQTGYGVEGALPDIYTNRIIETDIKPAFKAGDYYAGLDAGTNSIIKVVKGEYKSDGPRAKKRDNSSAVPILIIIVVIIILIIKKGGGRGGSQVIGGRGVADALFWSMLLGGGGGRNSGGGFSGGGFGGGSGGGGFGGFGGGSFGGGGSSGSW</sequence>
<keyword evidence="4" id="KW-1185">Reference proteome</keyword>